<evidence type="ECO:0000256" key="1">
    <source>
        <dbReference type="ARBA" id="ARBA00001593"/>
    </source>
</evidence>
<dbReference type="Pfam" id="PF05228">
    <property type="entry name" value="CHASE4"/>
    <property type="match status" value="1"/>
</dbReference>
<dbReference type="EC" id="4.6.1.1" evidence="3"/>
<feature type="domain" description="PAS" evidence="19">
    <location>
        <begin position="379"/>
        <end position="420"/>
    </location>
</feature>
<comment type="catalytic activity">
    <reaction evidence="1">
        <text>ATP = 3',5'-cyclic AMP + diphosphate</text>
        <dbReference type="Rhea" id="RHEA:15389"/>
        <dbReference type="ChEBI" id="CHEBI:30616"/>
        <dbReference type="ChEBI" id="CHEBI:33019"/>
        <dbReference type="ChEBI" id="CHEBI:58165"/>
        <dbReference type="EC" id="4.6.1.1"/>
    </reaction>
</comment>
<evidence type="ECO:0000256" key="7">
    <source>
        <dbReference type="ARBA" id="ARBA00022741"/>
    </source>
</evidence>
<evidence type="ECO:0000259" key="21">
    <source>
        <dbReference type="PROSITE" id="PS50125"/>
    </source>
</evidence>
<dbReference type="InterPro" id="IPR050401">
    <property type="entry name" value="Cyclic_nucleotide_synthase"/>
</dbReference>
<dbReference type="Gene3D" id="6.10.340.10">
    <property type="match status" value="1"/>
</dbReference>
<dbReference type="GO" id="GO:0004016">
    <property type="term" value="F:adenylate cyclase activity"/>
    <property type="evidence" value="ECO:0007669"/>
    <property type="project" value="UniProtKB-EC"/>
</dbReference>
<dbReference type="PANTHER" id="PTHR11920">
    <property type="entry name" value="GUANYLYL CYCLASE"/>
    <property type="match status" value="1"/>
</dbReference>
<dbReference type="EMBL" id="BLAY01000191">
    <property type="protein sequence ID" value="GET42968.1"/>
    <property type="molecule type" value="Genomic_DNA"/>
</dbReference>
<dbReference type="Gene3D" id="3.30.70.1230">
    <property type="entry name" value="Nucleotide cyclase"/>
    <property type="match status" value="1"/>
</dbReference>
<feature type="domain" description="PAS" evidence="19">
    <location>
        <begin position="502"/>
        <end position="543"/>
    </location>
</feature>
<evidence type="ECO:0000256" key="13">
    <source>
        <dbReference type="ARBA" id="ARBA00023239"/>
    </source>
</evidence>
<accession>A0AAV3XJY5</accession>
<dbReference type="InterPro" id="IPR013767">
    <property type="entry name" value="PAS_fold"/>
</dbReference>
<evidence type="ECO:0000256" key="4">
    <source>
        <dbReference type="ARBA" id="ARBA00021420"/>
    </source>
</evidence>
<evidence type="ECO:0000256" key="8">
    <source>
        <dbReference type="ARBA" id="ARBA00022840"/>
    </source>
</evidence>
<evidence type="ECO:0000256" key="9">
    <source>
        <dbReference type="ARBA" id="ARBA00022842"/>
    </source>
</evidence>
<evidence type="ECO:0000256" key="2">
    <source>
        <dbReference type="ARBA" id="ARBA00004370"/>
    </source>
</evidence>
<feature type="domain" description="PAC" evidence="20">
    <location>
        <begin position="451"/>
        <end position="501"/>
    </location>
</feature>
<keyword evidence="7" id="KW-0547">Nucleotide-binding</keyword>
<evidence type="ECO:0000259" key="20">
    <source>
        <dbReference type="PROSITE" id="PS50113"/>
    </source>
</evidence>
<dbReference type="GO" id="GO:0046872">
    <property type="term" value="F:metal ion binding"/>
    <property type="evidence" value="ECO:0007669"/>
    <property type="project" value="UniProtKB-KW"/>
</dbReference>
<dbReference type="SMART" id="SM00091">
    <property type="entry name" value="PAS"/>
    <property type="match status" value="2"/>
</dbReference>
<feature type="domain" description="Guanylate cyclase" evidence="21">
    <location>
        <begin position="665"/>
        <end position="792"/>
    </location>
</feature>
<protein>
    <recommendedName>
        <fullName evidence="4">Adenylate cyclase</fullName>
        <ecNumber evidence="3">4.6.1.1</ecNumber>
    </recommendedName>
    <alternativeName>
        <fullName evidence="14">ATP pyrophosphate-lyase</fullName>
    </alternativeName>
    <alternativeName>
        <fullName evidence="15">Adenylyl cyclase</fullName>
    </alternativeName>
</protein>
<dbReference type="FunFam" id="3.30.70.1230:FF:000033">
    <property type="entry name" value="Adenylate cyclase"/>
    <property type="match status" value="1"/>
</dbReference>
<dbReference type="CDD" id="cd06225">
    <property type="entry name" value="HAMP"/>
    <property type="match status" value="1"/>
</dbReference>
<dbReference type="GO" id="GO:0005886">
    <property type="term" value="C:plasma membrane"/>
    <property type="evidence" value="ECO:0007669"/>
    <property type="project" value="UniProtKB-ARBA"/>
</dbReference>
<evidence type="ECO:0000313" key="23">
    <source>
        <dbReference type="EMBL" id="GET42968.1"/>
    </source>
</evidence>
<dbReference type="PROSITE" id="PS50112">
    <property type="entry name" value="PAS"/>
    <property type="match status" value="2"/>
</dbReference>
<dbReference type="InterPro" id="IPR029787">
    <property type="entry name" value="Nucleotide_cyclase"/>
</dbReference>
<evidence type="ECO:0000256" key="12">
    <source>
        <dbReference type="ARBA" id="ARBA00023136"/>
    </source>
</evidence>
<feature type="transmembrane region" description="Helical" evidence="18">
    <location>
        <begin position="299"/>
        <end position="319"/>
    </location>
</feature>
<keyword evidence="10 18" id="KW-1133">Transmembrane helix</keyword>
<dbReference type="RefSeq" id="WP_226591281.1">
    <property type="nucleotide sequence ID" value="NZ_BLAY01000191.1"/>
</dbReference>
<evidence type="ECO:0000256" key="16">
    <source>
        <dbReference type="ARBA" id="ARBA00064436"/>
    </source>
</evidence>
<dbReference type="PROSITE" id="PS50113">
    <property type="entry name" value="PAC"/>
    <property type="match status" value="2"/>
</dbReference>
<evidence type="ECO:0000256" key="14">
    <source>
        <dbReference type="ARBA" id="ARBA00032597"/>
    </source>
</evidence>
<dbReference type="PROSITE" id="PS50125">
    <property type="entry name" value="GUANYLATE_CYCLASE_2"/>
    <property type="match status" value="1"/>
</dbReference>
<evidence type="ECO:0000259" key="22">
    <source>
        <dbReference type="PROSITE" id="PS50885"/>
    </source>
</evidence>
<dbReference type="SUPFAM" id="SSF55785">
    <property type="entry name" value="PYP-like sensor domain (PAS domain)"/>
    <property type="match status" value="2"/>
</dbReference>
<keyword evidence="11" id="KW-0115">cAMP biosynthesis</keyword>
<evidence type="ECO:0000313" key="24">
    <source>
        <dbReference type="Proteomes" id="UP001050975"/>
    </source>
</evidence>
<dbReference type="Gene3D" id="3.30.450.20">
    <property type="entry name" value="PAS domain"/>
    <property type="match status" value="2"/>
</dbReference>
<evidence type="ECO:0000256" key="6">
    <source>
        <dbReference type="ARBA" id="ARBA00022723"/>
    </source>
</evidence>
<organism evidence="23 24">
    <name type="scientific">Microseira wollei NIES-4236</name>
    <dbReference type="NCBI Taxonomy" id="2530354"/>
    <lineage>
        <taxon>Bacteria</taxon>
        <taxon>Bacillati</taxon>
        <taxon>Cyanobacteriota</taxon>
        <taxon>Cyanophyceae</taxon>
        <taxon>Oscillatoriophycideae</taxon>
        <taxon>Aerosakkonematales</taxon>
        <taxon>Aerosakkonemataceae</taxon>
        <taxon>Microseira</taxon>
    </lineage>
</organism>
<dbReference type="GO" id="GO:0035556">
    <property type="term" value="P:intracellular signal transduction"/>
    <property type="evidence" value="ECO:0007669"/>
    <property type="project" value="InterPro"/>
</dbReference>
<evidence type="ECO:0000256" key="15">
    <source>
        <dbReference type="ARBA" id="ARBA00032637"/>
    </source>
</evidence>
<sequence>MSLRHKIIVVIGATVVGLVGGLYATSSTILSGSIQKAEEQHTRQVVKEVLSIFAQNQQDFNSRFVDWSAWDETYSFIEDGNKDYIESHLMAENLANLKVNLVLYVHRSGRIVFGSGFDVKKRQISPLPKELYQFPTKSQNSWQRHLSANHPLLVHANSQSKQSGILLVKQGILQITSHPILTSKGTGSYRGTVIFGRYLDALAIKRLTRTVGSAVTIYRMDDDKMPPDLQAVGKALVNQKWQNQGERDYTQYPILVRSLSGGAMAGYTIINDIYGKPALLLRVEVEGNIYQFGQRSQRYLILSVLVAIPIFGGVTLFLVERLVLFRIARLSAGVSRISKCSNLSARLSIGGNDELSRLADAINSMLAALEHSQRQQQESEQRYRAVIEQSSEGIFLFDAQTGRILEANTAFRQLLGYSDDILRLTIYDFIACDRESIHHDVQRILAEQHLFIGERRYRRRDGSLLQVEVSASLILSGGEQVLCAVVRDITSRKQVEQALRQAEAKYRQIFENAAQGIYQSSVDGRYISANTALAKLYGYRCAEELMANITNIGQQVYVDPNRYAKFVSAMHKYDTVSRFVSQVYRANRSTIWISETARAVYDSEGNLLYYEGTVEDITERKVVAEALRYQQEESERLLLNILPGPIAARLQLAEDTIADSFAEVSVLFADLVGFTQICSEIPPTQLVSLLNEIFSTFDNLAEQHGLEKIKTIGDAYMVAGGLPLTQTNHAEAVAEMALDMLEAIAQFTAKHGKAFSLRIGINTGPVVAGVIGIKRLIYDLWGDTVNIASRMESQGIPGCIQVTEATYERLRDNYIFEQRGAIQVKGKGEMTTYLLIGKKVPILASQLLEQEIPLV</sequence>
<dbReference type="CDD" id="cd00130">
    <property type="entry name" value="PAS"/>
    <property type="match status" value="2"/>
</dbReference>
<dbReference type="PANTHER" id="PTHR11920:SF335">
    <property type="entry name" value="GUANYLATE CYCLASE"/>
    <property type="match status" value="1"/>
</dbReference>
<keyword evidence="24" id="KW-1185">Reference proteome</keyword>
<dbReference type="AlphaFoldDB" id="A0AAV3XJY5"/>
<feature type="domain" description="HAMP" evidence="22">
    <location>
        <begin position="321"/>
        <end position="374"/>
    </location>
</feature>
<dbReference type="Pfam" id="PF00211">
    <property type="entry name" value="Guanylate_cyc"/>
    <property type="match status" value="1"/>
</dbReference>
<gene>
    <name evidence="23" type="ORF">MiSe_77870</name>
</gene>
<dbReference type="Pfam" id="PF00672">
    <property type="entry name" value="HAMP"/>
    <property type="match status" value="1"/>
</dbReference>
<evidence type="ECO:0000256" key="3">
    <source>
        <dbReference type="ARBA" id="ARBA00012201"/>
    </source>
</evidence>
<dbReference type="PROSITE" id="PS50885">
    <property type="entry name" value="HAMP"/>
    <property type="match status" value="1"/>
</dbReference>
<comment type="subunit">
    <text evidence="16">Homodimer. Can also exist as monomer.</text>
</comment>
<dbReference type="GO" id="GO:0006355">
    <property type="term" value="P:regulation of DNA-templated transcription"/>
    <property type="evidence" value="ECO:0007669"/>
    <property type="project" value="InterPro"/>
</dbReference>
<dbReference type="SUPFAM" id="SSF55073">
    <property type="entry name" value="Nucleotide cyclase"/>
    <property type="match status" value="1"/>
</dbReference>
<evidence type="ECO:0000259" key="19">
    <source>
        <dbReference type="PROSITE" id="PS50112"/>
    </source>
</evidence>
<dbReference type="GO" id="GO:0006171">
    <property type="term" value="P:cAMP biosynthetic process"/>
    <property type="evidence" value="ECO:0007669"/>
    <property type="project" value="UniProtKB-KW"/>
</dbReference>
<dbReference type="NCBIfam" id="TIGR00229">
    <property type="entry name" value="sensory_box"/>
    <property type="match status" value="2"/>
</dbReference>
<evidence type="ECO:0000256" key="11">
    <source>
        <dbReference type="ARBA" id="ARBA00022998"/>
    </source>
</evidence>
<keyword evidence="9" id="KW-0460">Magnesium</keyword>
<keyword evidence="13 17" id="KW-0456">Lyase</keyword>
<dbReference type="Pfam" id="PF00989">
    <property type="entry name" value="PAS"/>
    <property type="match status" value="1"/>
</dbReference>
<feature type="domain" description="PAC" evidence="20">
    <location>
        <begin position="577"/>
        <end position="629"/>
    </location>
</feature>
<dbReference type="InterPro" id="IPR000700">
    <property type="entry name" value="PAS-assoc_C"/>
</dbReference>
<dbReference type="SMART" id="SM00304">
    <property type="entry name" value="HAMP"/>
    <property type="match status" value="1"/>
</dbReference>
<dbReference type="InterPro" id="IPR001610">
    <property type="entry name" value="PAC"/>
</dbReference>
<name>A0AAV3XJY5_9CYAN</name>
<dbReference type="InterPro" id="IPR003660">
    <property type="entry name" value="HAMP_dom"/>
</dbReference>
<dbReference type="Proteomes" id="UP001050975">
    <property type="component" value="Unassembled WGS sequence"/>
</dbReference>
<comment type="similarity">
    <text evidence="17">Belongs to the adenylyl cyclase class-4/guanylyl cyclase family.</text>
</comment>
<dbReference type="InterPro" id="IPR000014">
    <property type="entry name" value="PAS"/>
</dbReference>
<keyword evidence="8" id="KW-0067">ATP-binding</keyword>
<dbReference type="Pfam" id="PF13426">
    <property type="entry name" value="PAS_9"/>
    <property type="match status" value="1"/>
</dbReference>
<dbReference type="InterPro" id="IPR018297">
    <property type="entry name" value="A/G_cyclase_CS"/>
</dbReference>
<evidence type="ECO:0000256" key="5">
    <source>
        <dbReference type="ARBA" id="ARBA00022692"/>
    </source>
</evidence>
<evidence type="ECO:0000256" key="10">
    <source>
        <dbReference type="ARBA" id="ARBA00022989"/>
    </source>
</evidence>
<proteinExistence type="inferred from homology"/>
<dbReference type="SMART" id="SM00044">
    <property type="entry name" value="CYCc"/>
    <property type="match status" value="1"/>
</dbReference>
<evidence type="ECO:0000256" key="18">
    <source>
        <dbReference type="SAM" id="Phobius"/>
    </source>
</evidence>
<keyword evidence="12 18" id="KW-0472">Membrane</keyword>
<keyword evidence="5 18" id="KW-0812">Transmembrane</keyword>
<dbReference type="InterPro" id="IPR001054">
    <property type="entry name" value="A/G_cyclase"/>
</dbReference>
<dbReference type="InterPro" id="IPR007892">
    <property type="entry name" value="CHASE4"/>
</dbReference>
<reference evidence="23" key="1">
    <citation type="submission" date="2019-10" db="EMBL/GenBank/DDBJ databases">
        <title>Draft genome sequece of Microseira wollei NIES-4236.</title>
        <authorList>
            <person name="Yamaguchi H."/>
            <person name="Suzuki S."/>
            <person name="Kawachi M."/>
        </authorList>
    </citation>
    <scope>NUCLEOTIDE SEQUENCE</scope>
    <source>
        <strain evidence="23">NIES-4236</strain>
    </source>
</reference>
<dbReference type="PROSITE" id="PS00452">
    <property type="entry name" value="GUANYLATE_CYCLASE_1"/>
    <property type="match status" value="1"/>
</dbReference>
<dbReference type="SMART" id="SM00086">
    <property type="entry name" value="PAC"/>
    <property type="match status" value="2"/>
</dbReference>
<dbReference type="GO" id="GO:0005524">
    <property type="term" value="F:ATP binding"/>
    <property type="evidence" value="ECO:0007669"/>
    <property type="project" value="UniProtKB-KW"/>
</dbReference>
<comment type="subcellular location">
    <subcellularLocation>
        <location evidence="2">Membrane</location>
    </subcellularLocation>
</comment>
<dbReference type="InterPro" id="IPR035965">
    <property type="entry name" value="PAS-like_dom_sf"/>
</dbReference>
<dbReference type="CDD" id="cd07302">
    <property type="entry name" value="CHD"/>
    <property type="match status" value="1"/>
</dbReference>
<comment type="caution">
    <text evidence="23">The sequence shown here is derived from an EMBL/GenBank/DDBJ whole genome shotgun (WGS) entry which is preliminary data.</text>
</comment>
<keyword evidence="6" id="KW-0479">Metal-binding</keyword>
<evidence type="ECO:0000256" key="17">
    <source>
        <dbReference type="RuleBase" id="RU000405"/>
    </source>
</evidence>